<keyword evidence="4 13" id="KW-0813">Transport</keyword>
<dbReference type="GO" id="GO:0051028">
    <property type="term" value="P:mRNA transport"/>
    <property type="evidence" value="ECO:0007669"/>
    <property type="project" value="UniProtKB-UniRule"/>
</dbReference>
<dbReference type="AlphaFoldDB" id="A0AAW2A946"/>
<keyword evidence="9 13" id="KW-0539">Nucleus</keyword>
<dbReference type="EMBL" id="JAWDJR010000009">
    <property type="protein sequence ID" value="KAK9969573.1"/>
    <property type="molecule type" value="Genomic_DNA"/>
</dbReference>
<dbReference type="FunFam" id="3.30.70.330:FF:000095">
    <property type="entry name" value="Putative Nucleoporin NUP53"/>
    <property type="match status" value="1"/>
</dbReference>
<evidence type="ECO:0000256" key="5">
    <source>
        <dbReference type="ARBA" id="ARBA00022816"/>
    </source>
</evidence>
<keyword evidence="8 13" id="KW-0906">Nuclear pore complex</keyword>
<dbReference type="GO" id="GO:0044615">
    <property type="term" value="C:nuclear pore nuclear basket"/>
    <property type="evidence" value="ECO:0007669"/>
    <property type="project" value="TreeGrafter"/>
</dbReference>
<evidence type="ECO:0000259" key="15">
    <source>
        <dbReference type="PROSITE" id="PS51472"/>
    </source>
</evidence>
<dbReference type="SUPFAM" id="SSF54928">
    <property type="entry name" value="RNA-binding domain, RBD"/>
    <property type="match status" value="1"/>
</dbReference>
<evidence type="ECO:0000256" key="13">
    <source>
        <dbReference type="PROSITE-ProRule" id="PRU00804"/>
    </source>
</evidence>
<dbReference type="Proteomes" id="UP001479290">
    <property type="component" value="Unassembled WGS sequence"/>
</dbReference>
<evidence type="ECO:0000256" key="11">
    <source>
        <dbReference type="ARBA" id="ARBA00030113"/>
    </source>
</evidence>
<dbReference type="Pfam" id="PF05172">
    <property type="entry name" value="RRM_Nup35"/>
    <property type="match status" value="1"/>
</dbReference>
<dbReference type="GO" id="GO:0003676">
    <property type="term" value="F:nucleic acid binding"/>
    <property type="evidence" value="ECO:0007669"/>
    <property type="project" value="InterPro"/>
</dbReference>
<evidence type="ECO:0000256" key="12">
    <source>
        <dbReference type="ARBA" id="ARBA00030250"/>
    </source>
</evidence>
<sequence length="469" mass="50471">MDIQSIEPMTLGSPTSPKPGAQFLPGFLMGDLPAPVTPQPRSFGLTGGGAETRSPLLAGGSPPQPVVPTPKDKSGAPPVRSIYDDLNGSSVGMSPLAARKQPFAGVHTPLSGLPGTPGTVSNLFSPAGQQRKTTLSPAQVDPFFTQGDALSSDDQLDDTWVTVFGFPPASASYILLQFAQYGNILKHVMSNSGNWMHVQYQSKLQARKALSKDGKIFGEAIMIGVKPCIDKSVMESSDKGSTSSSVFTPPVKAHGTPSHPVSTPRSVMRPLSAAYKASSSDYQVVSDQQTPKKDDSFVSKAMEYMFGCLQQSVITRMHAWLEERFPPEHLVSPCFSFDNVEKSRWKWKFAGSRACGSHVATCKDEWLCMTLVKVGTSYGTHGICKGGLTRSDCFPTGSAGKWEIYPEGSLRGGTVIENRFSPKVDNGSQQENDAGGEKKRKEHIIMSPEQGRLHPGTRRCGRGRVAGEF</sequence>
<keyword evidence="5 13" id="KW-0509">mRNA transport</keyword>
<comment type="subcellular location">
    <subcellularLocation>
        <location evidence="1">Nucleus</location>
        <location evidence="1">Nuclear pore complex</location>
    </subcellularLocation>
</comment>
<feature type="region of interest" description="Disordered" evidence="14">
    <location>
        <begin position="1"/>
        <end position="78"/>
    </location>
</feature>
<feature type="region of interest" description="Disordered" evidence="14">
    <location>
        <begin position="419"/>
        <end position="469"/>
    </location>
</feature>
<dbReference type="InterPro" id="IPR007846">
    <property type="entry name" value="RRM_NUP35_dom"/>
</dbReference>
<evidence type="ECO:0000256" key="14">
    <source>
        <dbReference type="SAM" id="MobiDB-lite"/>
    </source>
</evidence>
<keyword evidence="7" id="KW-0811">Translocation</keyword>
<evidence type="ECO:0000256" key="8">
    <source>
        <dbReference type="ARBA" id="ARBA00023132"/>
    </source>
</evidence>
<dbReference type="GO" id="GO:0017056">
    <property type="term" value="F:structural constituent of nuclear pore"/>
    <property type="evidence" value="ECO:0007669"/>
    <property type="project" value="TreeGrafter"/>
</dbReference>
<keyword evidence="6" id="KW-0653">Protein transport</keyword>
<evidence type="ECO:0000256" key="9">
    <source>
        <dbReference type="ARBA" id="ARBA00023242"/>
    </source>
</evidence>
<dbReference type="GO" id="GO:0005543">
    <property type="term" value="F:phospholipid binding"/>
    <property type="evidence" value="ECO:0007669"/>
    <property type="project" value="TreeGrafter"/>
</dbReference>
<reference evidence="16 17" key="1">
    <citation type="submission" date="2024-05" db="EMBL/GenBank/DDBJ databases">
        <title>A high-quality chromosomal-level genome assembly of Topmouth culter (Culter alburnus).</title>
        <authorList>
            <person name="Zhao H."/>
        </authorList>
    </citation>
    <scope>NUCLEOTIDE SEQUENCE [LARGE SCALE GENOMIC DNA]</scope>
    <source>
        <strain evidence="16">CATC2023</strain>
        <tissue evidence="16">Muscle</tissue>
    </source>
</reference>
<evidence type="ECO:0000256" key="6">
    <source>
        <dbReference type="ARBA" id="ARBA00022927"/>
    </source>
</evidence>
<dbReference type="GO" id="GO:0006607">
    <property type="term" value="P:NLS-bearing protein import into nucleus"/>
    <property type="evidence" value="ECO:0007669"/>
    <property type="project" value="TreeGrafter"/>
</dbReference>
<keyword evidence="17" id="KW-1185">Reference proteome</keyword>
<dbReference type="PROSITE" id="PS51472">
    <property type="entry name" value="RRM_NUP35"/>
    <property type="match status" value="1"/>
</dbReference>
<evidence type="ECO:0000313" key="16">
    <source>
        <dbReference type="EMBL" id="KAK9969573.1"/>
    </source>
</evidence>
<comment type="similarity">
    <text evidence="2">Belongs to the Nup35 family.</text>
</comment>
<evidence type="ECO:0000256" key="10">
    <source>
        <dbReference type="ARBA" id="ARBA00029997"/>
    </source>
</evidence>
<comment type="caution">
    <text evidence="16">The sequence shown here is derived from an EMBL/GenBank/DDBJ whole genome shotgun (WGS) entry which is preliminary data.</text>
</comment>
<dbReference type="PANTHER" id="PTHR21527:SF6">
    <property type="entry name" value="NUCLEOPORIN NUP35"/>
    <property type="match status" value="1"/>
</dbReference>
<organism evidence="16 17">
    <name type="scientific">Culter alburnus</name>
    <name type="common">Topmouth culter</name>
    <dbReference type="NCBI Taxonomy" id="194366"/>
    <lineage>
        <taxon>Eukaryota</taxon>
        <taxon>Metazoa</taxon>
        <taxon>Chordata</taxon>
        <taxon>Craniata</taxon>
        <taxon>Vertebrata</taxon>
        <taxon>Euteleostomi</taxon>
        <taxon>Actinopterygii</taxon>
        <taxon>Neopterygii</taxon>
        <taxon>Teleostei</taxon>
        <taxon>Ostariophysi</taxon>
        <taxon>Cypriniformes</taxon>
        <taxon>Xenocyprididae</taxon>
        <taxon>Xenocypridinae</taxon>
        <taxon>Culter</taxon>
    </lineage>
</organism>
<dbReference type="InterPro" id="IPR012677">
    <property type="entry name" value="Nucleotide-bd_a/b_plait_sf"/>
</dbReference>
<gene>
    <name evidence="16" type="ORF">ABG768_027734</name>
</gene>
<accession>A0AAW2A946</accession>
<evidence type="ECO:0000256" key="4">
    <source>
        <dbReference type="ARBA" id="ARBA00022448"/>
    </source>
</evidence>
<evidence type="ECO:0000256" key="3">
    <source>
        <dbReference type="ARBA" id="ARBA00016439"/>
    </source>
</evidence>
<proteinExistence type="inferred from homology"/>
<dbReference type="PANTHER" id="PTHR21527">
    <property type="entry name" value="NUCLEOPORIN NUP35"/>
    <property type="match status" value="1"/>
</dbReference>
<evidence type="ECO:0000313" key="17">
    <source>
        <dbReference type="Proteomes" id="UP001479290"/>
    </source>
</evidence>
<evidence type="ECO:0000256" key="7">
    <source>
        <dbReference type="ARBA" id="ARBA00023010"/>
    </source>
</evidence>
<dbReference type="InterPro" id="IPR035979">
    <property type="entry name" value="RBD_domain_sf"/>
</dbReference>
<evidence type="ECO:0000256" key="2">
    <source>
        <dbReference type="ARBA" id="ARBA00009454"/>
    </source>
</evidence>
<dbReference type="GO" id="GO:0044613">
    <property type="term" value="C:nuclear pore central transport channel"/>
    <property type="evidence" value="ECO:0007669"/>
    <property type="project" value="TreeGrafter"/>
</dbReference>
<dbReference type="Gene3D" id="3.30.70.330">
    <property type="match status" value="1"/>
</dbReference>
<name>A0AAW2A946_CULAL</name>
<feature type="region of interest" description="Disordered" evidence="14">
    <location>
        <begin position="234"/>
        <end position="265"/>
    </location>
</feature>
<feature type="domain" description="RRM Nup35-type" evidence="15">
    <location>
        <begin position="155"/>
        <end position="235"/>
    </location>
</feature>
<dbReference type="CDD" id="cd12722">
    <property type="entry name" value="RRM_Nup53"/>
    <property type="match status" value="1"/>
</dbReference>
<protein>
    <recommendedName>
        <fullName evidence="3">Nucleoporin NUP35</fullName>
    </recommendedName>
    <alternativeName>
        <fullName evidence="12">35 kDa nucleoporin</fullName>
    </alternativeName>
    <alternativeName>
        <fullName evidence="11">Nuclear pore complex protein Nup53</fullName>
    </alternativeName>
    <alternativeName>
        <fullName evidence="10">Nucleoporin NUP53</fullName>
    </alternativeName>
</protein>
<dbReference type="GO" id="GO:0006999">
    <property type="term" value="P:nuclear pore organization"/>
    <property type="evidence" value="ECO:0007669"/>
    <property type="project" value="TreeGrafter"/>
</dbReference>
<evidence type="ECO:0000256" key="1">
    <source>
        <dbReference type="ARBA" id="ARBA00004567"/>
    </source>
</evidence>